<dbReference type="FunFam" id="3.30.40.10:FF:000280">
    <property type="entry name" value="E3 ubiquitin-protein ligase Hakai"/>
    <property type="match status" value="1"/>
</dbReference>
<feature type="region of interest" description="Disordered" evidence="11">
    <location>
        <begin position="157"/>
        <end position="291"/>
    </location>
</feature>
<dbReference type="Gramene" id="OIT01066">
    <property type="protein sequence ID" value="OIT01066"/>
    <property type="gene ID" value="A4A49_25224"/>
</dbReference>
<evidence type="ECO:0000313" key="13">
    <source>
        <dbReference type="EMBL" id="OIT01066.1"/>
    </source>
</evidence>
<dbReference type="PROSITE" id="PS00028">
    <property type="entry name" value="ZINC_FINGER_C2H2_1"/>
    <property type="match status" value="1"/>
</dbReference>
<dbReference type="STRING" id="49451.A0A1J6I955"/>
<comment type="caution">
    <text evidence="13">The sequence shown here is derived from an EMBL/GenBank/DDBJ whole genome shotgun (WGS) entry which is preliminary data.</text>
</comment>
<dbReference type="GO" id="GO:0005634">
    <property type="term" value="C:nucleus"/>
    <property type="evidence" value="ECO:0007669"/>
    <property type="project" value="UniProtKB-SubCell"/>
</dbReference>
<evidence type="ECO:0000313" key="14">
    <source>
        <dbReference type="Proteomes" id="UP000187609"/>
    </source>
</evidence>
<accession>A0A1J6I955</accession>
<organism evidence="13 14">
    <name type="scientific">Nicotiana attenuata</name>
    <name type="common">Coyote tobacco</name>
    <dbReference type="NCBI Taxonomy" id="49451"/>
    <lineage>
        <taxon>Eukaryota</taxon>
        <taxon>Viridiplantae</taxon>
        <taxon>Streptophyta</taxon>
        <taxon>Embryophyta</taxon>
        <taxon>Tracheophyta</taxon>
        <taxon>Spermatophyta</taxon>
        <taxon>Magnoliopsida</taxon>
        <taxon>eudicotyledons</taxon>
        <taxon>Gunneridae</taxon>
        <taxon>Pentapetalae</taxon>
        <taxon>asterids</taxon>
        <taxon>lamiids</taxon>
        <taxon>Solanales</taxon>
        <taxon>Solanaceae</taxon>
        <taxon>Nicotianoideae</taxon>
        <taxon>Nicotianeae</taxon>
        <taxon>Nicotiana</taxon>
    </lineage>
</organism>
<dbReference type="EMBL" id="MJEQ01037189">
    <property type="protein sequence ID" value="OIT01066.1"/>
    <property type="molecule type" value="Genomic_DNA"/>
</dbReference>
<dbReference type="GO" id="GO:0008270">
    <property type="term" value="F:zinc ion binding"/>
    <property type="evidence" value="ECO:0007669"/>
    <property type="project" value="UniProtKB-KW"/>
</dbReference>
<comment type="subcellular location">
    <subcellularLocation>
        <location evidence="2">Nucleus</location>
    </subcellularLocation>
</comment>
<gene>
    <name evidence="13" type="ORF">A4A49_25224</name>
</gene>
<evidence type="ECO:0000256" key="10">
    <source>
        <dbReference type="ARBA" id="ARBA00038499"/>
    </source>
</evidence>
<keyword evidence="9" id="KW-0539">Nucleus</keyword>
<dbReference type="InterPro" id="IPR013083">
    <property type="entry name" value="Znf_RING/FYVE/PHD"/>
</dbReference>
<dbReference type="SMR" id="A0A1J6I955"/>
<dbReference type="EC" id="2.3.2.27" evidence="3"/>
<dbReference type="GO" id="GO:0016567">
    <property type="term" value="P:protein ubiquitination"/>
    <property type="evidence" value="ECO:0007669"/>
    <property type="project" value="InterPro"/>
</dbReference>
<dbReference type="PROSITE" id="PS00518">
    <property type="entry name" value="ZF_RING_1"/>
    <property type="match status" value="1"/>
</dbReference>
<evidence type="ECO:0000256" key="3">
    <source>
        <dbReference type="ARBA" id="ARBA00012483"/>
    </source>
</evidence>
<dbReference type="AlphaFoldDB" id="A0A1J6I955"/>
<dbReference type="InterPro" id="IPR040380">
    <property type="entry name" value="HAKAI-like_RING-HC"/>
</dbReference>
<evidence type="ECO:0000256" key="2">
    <source>
        <dbReference type="ARBA" id="ARBA00004123"/>
    </source>
</evidence>
<dbReference type="InterPro" id="IPR013087">
    <property type="entry name" value="Znf_C2H2_type"/>
</dbReference>
<feature type="compositionally biased region" description="Polar residues" evidence="11">
    <location>
        <begin position="248"/>
        <end position="259"/>
    </location>
</feature>
<dbReference type="Gene3D" id="3.30.40.10">
    <property type="entry name" value="Zinc/RING finger domain, C3HC4 (zinc finger)"/>
    <property type="match status" value="1"/>
</dbReference>
<dbReference type="PANTHER" id="PTHR13480:SF0">
    <property type="entry name" value="E3 UBIQUITIN-PROTEIN LIGASE HAKAI"/>
    <property type="match status" value="1"/>
</dbReference>
<feature type="region of interest" description="Disordered" evidence="11">
    <location>
        <begin position="1"/>
        <end position="21"/>
    </location>
</feature>
<dbReference type="OMA" id="HLPPKQH"/>
<feature type="compositionally biased region" description="Pro residues" evidence="11">
    <location>
        <begin position="450"/>
        <end position="460"/>
    </location>
</feature>
<protein>
    <recommendedName>
        <fullName evidence="3">RING-type E3 ubiquitin transferase</fullName>
        <ecNumber evidence="3">2.3.2.27</ecNumber>
    </recommendedName>
</protein>
<dbReference type="InterPro" id="IPR017907">
    <property type="entry name" value="Znf_RING_CS"/>
</dbReference>
<keyword evidence="4" id="KW-0808">Transferase</keyword>
<comment type="catalytic activity">
    <reaction evidence="1">
        <text>S-ubiquitinyl-[E2 ubiquitin-conjugating enzyme]-L-cysteine + [acceptor protein]-L-lysine = [E2 ubiquitin-conjugating enzyme]-L-cysteine + N(6)-ubiquitinyl-[acceptor protein]-L-lysine.</text>
        <dbReference type="EC" id="2.3.2.27"/>
    </reaction>
</comment>
<evidence type="ECO:0000256" key="11">
    <source>
        <dbReference type="SAM" id="MobiDB-lite"/>
    </source>
</evidence>
<dbReference type="GO" id="GO:0030155">
    <property type="term" value="P:regulation of cell adhesion"/>
    <property type="evidence" value="ECO:0007669"/>
    <property type="project" value="TreeGrafter"/>
</dbReference>
<keyword evidence="8" id="KW-0862">Zinc</keyword>
<evidence type="ECO:0000256" key="8">
    <source>
        <dbReference type="ARBA" id="ARBA00022833"/>
    </source>
</evidence>
<evidence type="ECO:0000256" key="7">
    <source>
        <dbReference type="ARBA" id="ARBA00022786"/>
    </source>
</evidence>
<keyword evidence="5" id="KW-0479">Metal-binding</keyword>
<evidence type="ECO:0000256" key="1">
    <source>
        <dbReference type="ARBA" id="ARBA00000900"/>
    </source>
</evidence>
<feature type="region of interest" description="Disordered" evidence="11">
    <location>
        <begin position="405"/>
        <end position="497"/>
    </location>
</feature>
<feature type="domain" description="C2H2-type" evidence="12">
    <location>
        <begin position="124"/>
        <end position="147"/>
    </location>
</feature>
<keyword evidence="14" id="KW-1185">Reference proteome</keyword>
<dbReference type="Proteomes" id="UP000187609">
    <property type="component" value="Unassembled WGS sequence"/>
</dbReference>
<comment type="similarity">
    <text evidence="10">Belongs to the Hakai family.</text>
</comment>
<proteinExistence type="inferred from homology"/>
<evidence type="ECO:0000256" key="5">
    <source>
        <dbReference type="ARBA" id="ARBA00022723"/>
    </source>
</evidence>
<sequence length="497" mass="53879">MLQIRLSKPASESGGGAKSLPSDSITVACPDHLVLADLPVAKSLGSANTASLLKTVGRRSRRQLGERVHFCVRCDFPIAIYGRLSPCEHAFCLDCARSDSLCYLCDERIQKIQTIKLMEGIFICAAPHCLKSFLKKTEFESHIHENHGDLLHQTAEKDGNVSESASARKPAVSDSTVQAPPRLLFSPSSGSQVHDREDKAHHSQTRDQQPPRLVMQPKPTPPFAGSIQNHPSEQQSDSNPPPGFERPGSQNRFPQQGFDTQGALRPEPGQFPDKQQGIIGGSPFHEYPMHMTQPHGFAVPMSSNPGLAPQFGYPQFAPDGAQPFYGAPFEMPRPDSTPEMGSEQGSLLGFPPGAAGNMNFAENYPRSWNMGQPVGPFEPTAVQPPGDGFVNAADPQGRPVFFQGDYGRNPGVMPSNLPPPPSANRGLEGGQSGNSMDNRDSKGILMPQPMALPPPPPLPHPMSQLQRGGRHYSDANHDGQGFGWQHEKRDSYGSSQD</sequence>
<feature type="compositionally biased region" description="Basic and acidic residues" evidence="11">
    <location>
        <begin position="193"/>
        <end position="205"/>
    </location>
</feature>
<reference evidence="13" key="1">
    <citation type="submission" date="2016-11" db="EMBL/GenBank/DDBJ databases">
        <title>The genome of Nicotiana attenuata.</title>
        <authorList>
            <person name="Xu S."/>
            <person name="Brockmoeller T."/>
            <person name="Gaquerel E."/>
            <person name="Navarro A."/>
            <person name="Kuhl H."/>
            <person name="Gase K."/>
            <person name="Ling Z."/>
            <person name="Zhou W."/>
            <person name="Kreitzer C."/>
            <person name="Stanke M."/>
            <person name="Tang H."/>
            <person name="Lyons E."/>
            <person name="Pandey P."/>
            <person name="Pandey S.P."/>
            <person name="Timmermann B."/>
            <person name="Baldwin I.T."/>
        </authorList>
    </citation>
    <scope>NUCLEOTIDE SEQUENCE [LARGE SCALE GENOMIC DNA]</scope>
    <source>
        <strain evidence="13">UT</strain>
    </source>
</reference>
<keyword evidence="6" id="KW-0863">Zinc-finger</keyword>
<keyword evidence="7" id="KW-0833">Ubl conjugation pathway</keyword>
<dbReference type="CDD" id="cd16508">
    <property type="entry name" value="RING-HC_HAKAI-like"/>
    <property type="match status" value="1"/>
</dbReference>
<dbReference type="InterPro" id="IPR040383">
    <property type="entry name" value="HAKAI/CBLL2"/>
</dbReference>
<feature type="compositionally biased region" description="Polar residues" evidence="11">
    <location>
        <begin position="226"/>
        <end position="238"/>
    </location>
</feature>
<evidence type="ECO:0000256" key="6">
    <source>
        <dbReference type="ARBA" id="ARBA00022771"/>
    </source>
</evidence>
<dbReference type="OrthoDB" id="547746at2759"/>
<evidence type="ECO:0000256" key="4">
    <source>
        <dbReference type="ARBA" id="ARBA00022679"/>
    </source>
</evidence>
<evidence type="ECO:0000256" key="9">
    <source>
        <dbReference type="ARBA" id="ARBA00023242"/>
    </source>
</evidence>
<dbReference type="PANTHER" id="PTHR13480">
    <property type="entry name" value="E3 UBIQUITIN-PROTEIN LIGASE HAKAI-RELATED"/>
    <property type="match status" value="1"/>
</dbReference>
<evidence type="ECO:0000259" key="12">
    <source>
        <dbReference type="PROSITE" id="PS00028"/>
    </source>
</evidence>
<dbReference type="GO" id="GO:0061630">
    <property type="term" value="F:ubiquitin protein ligase activity"/>
    <property type="evidence" value="ECO:0007669"/>
    <property type="project" value="UniProtKB-EC"/>
</dbReference>
<name>A0A1J6I955_NICAT</name>
<dbReference type="KEGG" id="nau:109229423"/>